<organism evidence="2 3">
    <name type="scientific">Neisseria bacilliformis ATCC BAA-1200</name>
    <dbReference type="NCBI Taxonomy" id="888742"/>
    <lineage>
        <taxon>Bacteria</taxon>
        <taxon>Pseudomonadati</taxon>
        <taxon>Pseudomonadota</taxon>
        <taxon>Betaproteobacteria</taxon>
        <taxon>Neisseriales</taxon>
        <taxon>Neisseriaceae</taxon>
        <taxon>Neisseria</taxon>
    </lineage>
</organism>
<accession>F2BG58</accession>
<name>F2BG58_9NEIS</name>
<proteinExistence type="predicted"/>
<dbReference type="Proteomes" id="UP000004105">
    <property type="component" value="Unassembled WGS sequence"/>
</dbReference>
<reference evidence="2 3" key="1">
    <citation type="submission" date="2011-02" db="EMBL/GenBank/DDBJ databases">
        <authorList>
            <person name="Muzny D."/>
            <person name="Qin X."/>
            <person name="Deng J."/>
            <person name="Jiang H."/>
            <person name="Liu Y."/>
            <person name="Qu J."/>
            <person name="Song X.-Z."/>
            <person name="Zhang L."/>
            <person name="Thornton R."/>
            <person name="Coyle M."/>
            <person name="Francisco L."/>
            <person name="Jackson L."/>
            <person name="Javaid M."/>
            <person name="Korchina V."/>
            <person name="Kovar C."/>
            <person name="Mata R."/>
            <person name="Mathew T."/>
            <person name="Ngo R."/>
            <person name="Nguyen L."/>
            <person name="Nguyen N."/>
            <person name="Okwuonu G."/>
            <person name="Ongeri F."/>
            <person name="Pham C."/>
            <person name="Simmons D."/>
            <person name="Wilczek-Boney K."/>
            <person name="Hale W."/>
            <person name="Jakkamsetti A."/>
            <person name="Pham P."/>
            <person name="Ruth R."/>
            <person name="San Lucas F."/>
            <person name="Warren J."/>
            <person name="Zhang J."/>
            <person name="Zhao Z."/>
            <person name="Zhou C."/>
            <person name="Zhu D."/>
            <person name="Lee S."/>
            <person name="Bess C."/>
            <person name="Blankenburg K."/>
            <person name="Forbes L."/>
            <person name="Fu Q."/>
            <person name="Gubbala S."/>
            <person name="Hirani K."/>
            <person name="Jayaseelan J.C."/>
            <person name="Lara F."/>
            <person name="Munidasa M."/>
            <person name="Palculict T."/>
            <person name="Patil S."/>
            <person name="Pu L.-L."/>
            <person name="Saada N."/>
            <person name="Tang L."/>
            <person name="Weissenberger G."/>
            <person name="Zhu Y."/>
            <person name="Hemphill L."/>
            <person name="Shang Y."/>
            <person name="Youmans B."/>
            <person name="Ayvaz T."/>
            <person name="Ross M."/>
            <person name="Santibanez J."/>
            <person name="Aqrawi P."/>
            <person name="Gross S."/>
            <person name="Joshi V."/>
            <person name="Fowler G."/>
            <person name="Nazareth L."/>
            <person name="Reid J."/>
            <person name="Worley K."/>
            <person name="Petrosino J."/>
            <person name="Highlander S."/>
            <person name="Gibbs R."/>
        </authorList>
    </citation>
    <scope>NUCLEOTIDE SEQUENCE [LARGE SCALE GENOMIC DNA]</scope>
    <source>
        <strain evidence="2 3">ATCC BAA-1200</strain>
    </source>
</reference>
<feature type="region of interest" description="Disordered" evidence="1">
    <location>
        <begin position="1"/>
        <end position="24"/>
    </location>
</feature>
<evidence type="ECO:0000313" key="2">
    <source>
        <dbReference type="EMBL" id="EGF07179.1"/>
    </source>
</evidence>
<protein>
    <submittedName>
        <fullName evidence="2">Uncharacterized protein</fullName>
    </submittedName>
</protein>
<feature type="region of interest" description="Disordered" evidence="1">
    <location>
        <begin position="51"/>
        <end position="89"/>
    </location>
</feature>
<dbReference type="AlphaFoldDB" id="F2BG58"/>
<dbReference type="EMBL" id="AFAY01000053">
    <property type="protein sequence ID" value="EGF07179.1"/>
    <property type="molecule type" value="Genomic_DNA"/>
</dbReference>
<dbReference type="RefSeq" id="WP_007343720.1">
    <property type="nucleotide sequence ID" value="NZ_GL878494.1"/>
</dbReference>
<evidence type="ECO:0000256" key="1">
    <source>
        <dbReference type="SAM" id="MobiDB-lite"/>
    </source>
</evidence>
<comment type="caution">
    <text evidence="2">The sequence shown here is derived from an EMBL/GenBank/DDBJ whole genome shotgun (WGS) entry which is preliminary data.</text>
</comment>
<dbReference type="HOGENOM" id="CLU_2451552_0_0_4"/>
<sequence>MTQTPAAVGANARRPPTAPAGKKSGLLWHNVPLAPAPPFAVRAHGRGRLKPVCGRRTKPVPLPFSGADFPPRRPGSPRGRLKNTESIPK</sequence>
<evidence type="ECO:0000313" key="3">
    <source>
        <dbReference type="Proteomes" id="UP000004105"/>
    </source>
</evidence>
<keyword evidence="3" id="KW-1185">Reference proteome</keyword>
<gene>
    <name evidence="2" type="ORF">HMPREF9123_2715</name>
</gene>